<reference evidence="1" key="1">
    <citation type="submission" date="2019-03" db="EMBL/GenBank/DDBJ databases">
        <title>Serratia marcescens strain N2 draft genome.</title>
        <authorList>
            <person name="Yassin A."/>
            <person name="El-Kenawy N."/>
            <person name="Youssef N.H."/>
        </authorList>
    </citation>
    <scope>NUCLEOTIDE SEQUENCE [LARGE SCALE GENOMIC DNA]</scope>
    <source>
        <strain evidence="1">N2</strain>
    </source>
</reference>
<organism evidence="1">
    <name type="scientific">Serratia marcescens</name>
    <dbReference type="NCBI Taxonomy" id="615"/>
    <lineage>
        <taxon>Bacteria</taxon>
        <taxon>Pseudomonadati</taxon>
        <taxon>Pseudomonadota</taxon>
        <taxon>Gammaproteobacteria</taxon>
        <taxon>Enterobacterales</taxon>
        <taxon>Yersiniaceae</taxon>
        <taxon>Serratia</taxon>
    </lineage>
</organism>
<protein>
    <submittedName>
        <fullName evidence="1">Uncharacterized protein</fullName>
    </submittedName>
</protein>
<gene>
    <name evidence="1" type="ORF">E0L31_02305</name>
</gene>
<comment type="caution">
    <text evidence="1">The sequence shown here is derived from an EMBL/GenBank/DDBJ whole genome shotgun (WGS) entry which is preliminary data.</text>
</comment>
<evidence type="ECO:0000313" key="1">
    <source>
        <dbReference type="EMBL" id="TFV47864.1"/>
    </source>
</evidence>
<sequence>MVSSGGVKKQLSICLFEAEQLLKINRDNYRAPVNALYQNIREAKYYASIAPEMSSGNTDTLTPMYQYRVNDACNTISQLLLAELKKGDALPVGN</sequence>
<name>A0A9X8YRW3_SERMA</name>
<proteinExistence type="predicted"/>
<dbReference type="AlphaFoldDB" id="A0A9X8YRW3"/>
<accession>A0A9X8YRW3</accession>
<dbReference type="EMBL" id="SPSG01000248">
    <property type="protein sequence ID" value="TFV47864.1"/>
    <property type="molecule type" value="Genomic_DNA"/>
</dbReference>